<evidence type="ECO:0000256" key="3">
    <source>
        <dbReference type="ARBA" id="ARBA00022691"/>
    </source>
</evidence>
<organism evidence="4 5">
    <name type="scientific">Pontimicrobium aquaticum</name>
    <dbReference type="NCBI Taxonomy" id="2565367"/>
    <lineage>
        <taxon>Bacteria</taxon>
        <taxon>Pseudomonadati</taxon>
        <taxon>Bacteroidota</taxon>
        <taxon>Flavobacteriia</taxon>
        <taxon>Flavobacteriales</taxon>
        <taxon>Flavobacteriaceae</taxon>
        <taxon>Pontimicrobium</taxon>
    </lineage>
</organism>
<dbReference type="OrthoDB" id="9805629at2"/>
<evidence type="ECO:0000313" key="4">
    <source>
        <dbReference type="EMBL" id="TJY34832.1"/>
    </source>
</evidence>
<dbReference type="InterPro" id="IPR012327">
    <property type="entry name" value="MeTrfase_D12"/>
</dbReference>
<accession>A0A4U0EWT2</accession>
<keyword evidence="5" id="KW-1185">Reference proteome</keyword>
<keyword evidence="1 4" id="KW-0489">Methyltransferase</keyword>
<dbReference type="Proteomes" id="UP000307657">
    <property type="component" value="Unassembled WGS sequence"/>
</dbReference>
<sequence length="359" mass="42512">MLNSIKIEKFPTTRYQGSKRKILPWLYDNLKDLDFETVLDACGGTASVSYMFKIMNKHVTYNDILKFNWIIGKALIENQGIKITNNDLDFILKFDSSRKKGFIEKTFKDYYYTDKENKWLDNTINNINLIQGKNEYETDIKKAMCFYALYQASLRKRPFNLFHRKNLYIRTNDVKRNFGNKTTWEKDFTNEFKFFINELNEAIFDSEVECTSLNQSIFDIENSYDLVYFDVPYITKNGSNETSNYLKCYHFLEGITDYENWNDKIDYSTKNLRFKKPATDNEFSKSNIFQSMDTLFEKFQDSILVFSYKIGGVPSIDEIESLMKKYKKNVEIKSKHYVYALNKQNGNAAYNREVIIIGK</sequence>
<dbReference type="GO" id="GO:0009307">
    <property type="term" value="P:DNA restriction-modification system"/>
    <property type="evidence" value="ECO:0007669"/>
    <property type="project" value="InterPro"/>
</dbReference>
<gene>
    <name evidence="4" type="ORF">E5167_11045</name>
</gene>
<dbReference type="Pfam" id="PF02086">
    <property type="entry name" value="MethyltransfD12"/>
    <property type="match status" value="1"/>
</dbReference>
<dbReference type="RefSeq" id="WP_136844026.1">
    <property type="nucleotide sequence ID" value="NZ_SUPL01000005.1"/>
</dbReference>
<keyword evidence="2 4" id="KW-0808">Transferase</keyword>
<protein>
    <submittedName>
        <fullName evidence="4">DNA methyltransferase</fullName>
    </submittedName>
</protein>
<reference evidence="4 5" key="1">
    <citation type="submission" date="2019-04" db="EMBL/GenBank/DDBJ databases">
        <title>Lacinutrix sp. nov., isolated from marine water.</title>
        <authorList>
            <person name="Kim W."/>
        </authorList>
    </citation>
    <scope>NUCLEOTIDE SEQUENCE [LARGE SCALE GENOMIC DNA]</scope>
    <source>
        <strain evidence="4 5">CAU 1491</strain>
    </source>
</reference>
<evidence type="ECO:0000256" key="2">
    <source>
        <dbReference type="ARBA" id="ARBA00022679"/>
    </source>
</evidence>
<dbReference type="SUPFAM" id="SSF53335">
    <property type="entry name" value="S-adenosyl-L-methionine-dependent methyltransferases"/>
    <property type="match status" value="1"/>
</dbReference>
<dbReference type="InterPro" id="IPR029063">
    <property type="entry name" value="SAM-dependent_MTases_sf"/>
</dbReference>
<dbReference type="AlphaFoldDB" id="A0A4U0EWT2"/>
<dbReference type="EMBL" id="SUPL01000005">
    <property type="protein sequence ID" value="TJY34832.1"/>
    <property type="molecule type" value="Genomic_DNA"/>
</dbReference>
<comment type="caution">
    <text evidence="4">The sequence shown here is derived from an EMBL/GenBank/DDBJ whole genome shotgun (WGS) entry which is preliminary data.</text>
</comment>
<dbReference type="GO" id="GO:0032259">
    <property type="term" value="P:methylation"/>
    <property type="evidence" value="ECO:0007669"/>
    <property type="project" value="UniProtKB-KW"/>
</dbReference>
<dbReference type="GO" id="GO:0009007">
    <property type="term" value="F:site-specific DNA-methyltransferase (adenine-specific) activity"/>
    <property type="evidence" value="ECO:0007669"/>
    <property type="project" value="UniProtKB-EC"/>
</dbReference>
<keyword evidence="3" id="KW-0949">S-adenosyl-L-methionine</keyword>
<name>A0A4U0EWT2_9FLAO</name>
<evidence type="ECO:0000256" key="1">
    <source>
        <dbReference type="ARBA" id="ARBA00022603"/>
    </source>
</evidence>
<evidence type="ECO:0000313" key="5">
    <source>
        <dbReference type="Proteomes" id="UP000307657"/>
    </source>
</evidence>
<proteinExistence type="predicted"/>